<proteinExistence type="predicted"/>
<dbReference type="PANTHER" id="PTHR33067">
    <property type="entry name" value="RNA-DIRECTED DNA POLYMERASE-RELATED"/>
    <property type="match status" value="1"/>
</dbReference>
<sequence>MLCLDSFYTSLNLGPLKETSVIIQLVNRSKAYPDGVIEDVLAQVNELVFPVDFYILDIEDDNSPNTTPILLGRLFLMQQTFESGGEDKLNIAISYNVEKESKTNSQRELAIDEEWEEILKFLDFG</sequence>
<keyword evidence="2" id="KW-1185">Reference proteome</keyword>
<protein>
    <submittedName>
        <fullName evidence="1">Uncharacterized protein</fullName>
    </submittedName>
</protein>
<organism evidence="1 2">
    <name type="scientific">Hevea brasiliensis</name>
    <name type="common">Para rubber tree</name>
    <name type="synonym">Siphonia brasiliensis</name>
    <dbReference type="NCBI Taxonomy" id="3981"/>
    <lineage>
        <taxon>Eukaryota</taxon>
        <taxon>Viridiplantae</taxon>
        <taxon>Streptophyta</taxon>
        <taxon>Embryophyta</taxon>
        <taxon>Tracheophyta</taxon>
        <taxon>Spermatophyta</taxon>
        <taxon>Magnoliopsida</taxon>
        <taxon>eudicotyledons</taxon>
        <taxon>Gunneridae</taxon>
        <taxon>Pentapetalae</taxon>
        <taxon>rosids</taxon>
        <taxon>fabids</taxon>
        <taxon>Malpighiales</taxon>
        <taxon>Euphorbiaceae</taxon>
        <taxon>Crotonoideae</taxon>
        <taxon>Micrandreae</taxon>
        <taxon>Hevea</taxon>
    </lineage>
</organism>
<name>A0A6A6MSN6_HEVBR</name>
<dbReference type="Gene3D" id="2.40.70.10">
    <property type="entry name" value="Acid Proteases"/>
    <property type="match status" value="1"/>
</dbReference>
<dbReference type="PANTHER" id="PTHR33067:SF9">
    <property type="entry name" value="RNA-DIRECTED DNA POLYMERASE"/>
    <property type="match status" value="1"/>
</dbReference>
<evidence type="ECO:0000313" key="1">
    <source>
        <dbReference type="EMBL" id="KAF2316224.1"/>
    </source>
</evidence>
<dbReference type="Proteomes" id="UP000467840">
    <property type="component" value="Chromosome 15"/>
</dbReference>
<accession>A0A6A6MSN6</accession>
<reference evidence="1 2" key="1">
    <citation type="journal article" date="2020" name="Mol. Plant">
        <title>The Chromosome-Based Rubber Tree Genome Provides New Insights into Spurge Genome Evolution and Rubber Biosynthesis.</title>
        <authorList>
            <person name="Liu J."/>
            <person name="Shi C."/>
            <person name="Shi C.C."/>
            <person name="Li W."/>
            <person name="Zhang Q.J."/>
            <person name="Zhang Y."/>
            <person name="Li K."/>
            <person name="Lu H.F."/>
            <person name="Shi C."/>
            <person name="Zhu S.T."/>
            <person name="Xiao Z.Y."/>
            <person name="Nan H."/>
            <person name="Yue Y."/>
            <person name="Zhu X.G."/>
            <person name="Wu Y."/>
            <person name="Hong X.N."/>
            <person name="Fan G.Y."/>
            <person name="Tong Y."/>
            <person name="Zhang D."/>
            <person name="Mao C.L."/>
            <person name="Liu Y.L."/>
            <person name="Hao S.J."/>
            <person name="Liu W.Q."/>
            <person name="Lv M.Q."/>
            <person name="Zhang H.B."/>
            <person name="Liu Y."/>
            <person name="Hu-Tang G.R."/>
            <person name="Wang J.P."/>
            <person name="Wang J.H."/>
            <person name="Sun Y.H."/>
            <person name="Ni S.B."/>
            <person name="Chen W.B."/>
            <person name="Zhang X.C."/>
            <person name="Jiao Y.N."/>
            <person name="Eichler E.E."/>
            <person name="Li G.H."/>
            <person name="Liu X."/>
            <person name="Gao L.Z."/>
        </authorList>
    </citation>
    <scope>NUCLEOTIDE SEQUENCE [LARGE SCALE GENOMIC DNA]</scope>
    <source>
        <strain evidence="2">cv. GT1</strain>
        <tissue evidence="1">Leaf</tissue>
    </source>
</reference>
<evidence type="ECO:0000313" key="2">
    <source>
        <dbReference type="Proteomes" id="UP000467840"/>
    </source>
</evidence>
<dbReference type="InterPro" id="IPR021109">
    <property type="entry name" value="Peptidase_aspartic_dom_sf"/>
</dbReference>
<comment type="caution">
    <text evidence="1">The sequence shown here is derived from an EMBL/GenBank/DDBJ whole genome shotgun (WGS) entry which is preliminary data.</text>
</comment>
<dbReference type="EMBL" id="JAAGAX010000005">
    <property type="protein sequence ID" value="KAF2316224.1"/>
    <property type="molecule type" value="Genomic_DNA"/>
</dbReference>
<dbReference type="AlphaFoldDB" id="A0A6A6MSN6"/>
<gene>
    <name evidence="1" type="ORF">GH714_041565</name>
</gene>